<dbReference type="Gene3D" id="2.160.20.10">
    <property type="entry name" value="Single-stranded right-handed beta-helix, Pectin lyase-like"/>
    <property type="match status" value="1"/>
</dbReference>
<name>A0A7J4XLN2_9BACE</name>
<gene>
    <name evidence="4" type="ORF">F3F73_05380</name>
</gene>
<dbReference type="PANTHER" id="PTHR42970">
    <property type="entry name" value="PECTATE LYASE C-RELATED"/>
    <property type="match status" value="1"/>
</dbReference>
<feature type="signal peptide" evidence="3">
    <location>
        <begin position="1"/>
        <end position="23"/>
    </location>
</feature>
<sequence length="576" mass="63104">MKRIITLFSILIIVAALISDLHAQTTPAFPGAEGFARYTTTGGRGGSVYHVTNLNDSGSGSLREGLKSGNRIIVFDVSGTIALKSTLEIKNGNITIAGQTAPGDGICIKNYSVVIKASNVIIRFIRCRMGDEEQTEDDAMWGRNQSNVIIDHCTMSWSTDECSSFYGNKNFTMQWCILSESLTNSVHGKGSHGYGGIWGGEGATFHHNLLAHHKSRTPRLCGSRYTGRPDDEMVDLRNNVFYNWGPTNGGYAGEGGNYNFINNYYKPGPSTATKEGITYRIFSPNADDGKYVNEAGVWGKFYVSGNYFDDTCSKLSSKSKTNIAKTNADNWVGIHPDTDNAPLPGGSIENIKSVTEFEAAPTTTHTAIETYEKVLTYVGASLKRDVIDTRIMSDVRSGGYTFEGSNKSTNGLIDSQTNCEGYITYNSESKPTDSNNDGIPDEWANKYLPQGKTYKDIDEETGYCYLELYINSLVDELMKAGYENAEFSPSKDDFGLKGSPTGIGETSTSSNLSLHKEGNKIVILGLEGKSVIEVYDLMGRLLSSQTNYNPKQEITLLQPVIIRVTDTQQTKSFKVL</sequence>
<dbReference type="InterPro" id="IPR011050">
    <property type="entry name" value="Pectin_lyase_fold/virulence"/>
</dbReference>
<proteinExistence type="predicted"/>
<dbReference type="EMBL" id="VWMK01000004">
    <property type="protein sequence ID" value="KAA3767832.1"/>
    <property type="molecule type" value="Genomic_DNA"/>
</dbReference>
<keyword evidence="1" id="KW-0479">Metal-binding</keyword>
<keyword evidence="2" id="KW-0325">Glycoprotein</keyword>
<keyword evidence="3" id="KW-0732">Signal</keyword>
<evidence type="ECO:0000313" key="5">
    <source>
        <dbReference type="Proteomes" id="UP000422221"/>
    </source>
</evidence>
<dbReference type="Proteomes" id="UP000422221">
    <property type="component" value="Unassembled WGS sequence"/>
</dbReference>
<protein>
    <submittedName>
        <fullName evidence="4">Pectate lyase</fullName>
    </submittedName>
</protein>
<dbReference type="GO" id="GO:0016829">
    <property type="term" value="F:lyase activity"/>
    <property type="evidence" value="ECO:0007669"/>
    <property type="project" value="UniProtKB-KW"/>
</dbReference>
<feature type="chain" id="PRO_5029680464" evidence="3">
    <location>
        <begin position="24"/>
        <end position="576"/>
    </location>
</feature>
<dbReference type="InterPro" id="IPR012334">
    <property type="entry name" value="Pectin_lyas_fold"/>
</dbReference>
<dbReference type="InterPro" id="IPR052063">
    <property type="entry name" value="Polysaccharide_Lyase_1"/>
</dbReference>
<evidence type="ECO:0000256" key="3">
    <source>
        <dbReference type="SAM" id="SignalP"/>
    </source>
</evidence>
<evidence type="ECO:0000313" key="4">
    <source>
        <dbReference type="EMBL" id="KAA3767832.1"/>
    </source>
</evidence>
<reference evidence="4 5" key="1">
    <citation type="journal article" date="2019" name="Nat. Med.">
        <title>A library of human gut bacterial isolates paired with longitudinal multiomics data enables mechanistic microbiome research.</title>
        <authorList>
            <person name="Poyet M."/>
            <person name="Groussin M."/>
            <person name="Gibbons S.M."/>
            <person name="Avila-Pacheco J."/>
            <person name="Jiang X."/>
            <person name="Kearney S.M."/>
            <person name="Perrotta A.R."/>
            <person name="Berdy B."/>
            <person name="Zhao S."/>
            <person name="Lieberman T.D."/>
            <person name="Swanson P.K."/>
            <person name="Smith M."/>
            <person name="Roesemann S."/>
            <person name="Alexander J.E."/>
            <person name="Rich S.A."/>
            <person name="Livny J."/>
            <person name="Vlamakis H."/>
            <person name="Clish C."/>
            <person name="Bullock K."/>
            <person name="Deik A."/>
            <person name="Scott J."/>
            <person name="Pierce K.A."/>
            <person name="Xavier R.J."/>
            <person name="Alm E.J."/>
        </authorList>
    </citation>
    <scope>NUCLEOTIDE SEQUENCE [LARGE SCALE GENOMIC DNA]</scope>
    <source>
        <strain evidence="4 5">BIOML-A10</strain>
    </source>
</reference>
<evidence type="ECO:0000256" key="2">
    <source>
        <dbReference type="ARBA" id="ARBA00023180"/>
    </source>
</evidence>
<comment type="caution">
    <text evidence="4">The sequence shown here is derived from an EMBL/GenBank/DDBJ whole genome shotgun (WGS) entry which is preliminary data.</text>
</comment>
<dbReference type="PANTHER" id="PTHR42970:SF1">
    <property type="entry name" value="PECTATE LYASE C-RELATED"/>
    <property type="match status" value="1"/>
</dbReference>
<accession>A0A7J4XLN2</accession>
<keyword evidence="4" id="KW-0456">Lyase</keyword>
<dbReference type="AlphaFoldDB" id="A0A7J4XLN2"/>
<dbReference type="GO" id="GO:0046872">
    <property type="term" value="F:metal ion binding"/>
    <property type="evidence" value="ECO:0007669"/>
    <property type="project" value="UniProtKB-KW"/>
</dbReference>
<dbReference type="RefSeq" id="WP_130058486.1">
    <property type="nucleotide sequence ID" value="NZ_JADNPJ010000030.1"/>
</dbReference>
<organism evidence="4 5">
    <name type="scientific">Bacteroides salyersiae</name>
    <dbReference type="NCBI Taxonomy" id="291644"/>
    <lineage>
        <taxon>Bacteria</taxon>
        <taxon>Pseudomonadati</taxon>
        <taxon>Bacteroidota</taxon>
        <taxon>Bacteroidia</taxon>
        <taxon>Bacteroidales</taxon>
        <taxon>Bacteroidaceae</taxon>
        <taxon>Bacteroides</taxon>
    </lineage>
</organism>
<evidence type="ECO:0000256" key="1">
    <source>
        <dbReference type="ARBA" id="ARBA00022723"/>
    </source>
</evidence>
<dbReference type="SUPFAM" id="SSF51126">
    <property type="entry name" value="Pectin lyase-like"/>
    <property type="match status" value="1"/>
</dbReference>